<dbReference type="PRINTS" id="PR00368">
    <property type="entry name" value="FADPNR"/>
</dbReference>
<sequence length="346" mass="38487">MNQFTSSVPIYDFAILGAGVAGLSAALILSPSLKGVVIDSEEQAGGLAWQLGCKATDRCLYCGVCHGIQLRRDLRDFSSYPFDLILGQQLSSMFKENGNYHLSFKIGRSIIAHSILIATGIQPFDARQVPQYGYGTFPHIYTGIEIERNLNSEGVKAFNAYQKIAFIQCIGSRNFKEKRGYCSRVCCRYALRIAEDLAFQYPHLQIDMYYMDLQLLGGNKELLAEISEKRVRLIRHMPYRVESPNGKPILLFEDDQKVNRVEYDAVILSVGMTPNPGTKQVADILRVNIDDDGFIKDYGDGIASQENIYVCGAASGAKDIETAISDGKKVAQRILSVHQYLQQGIS</sequence>
<dbReference type="EMBL" id="MWBQ01000062">
    <property type="protein sequence ID" value="OQA58947.1"/>
    <property type="molecule type" value="Genomic_DNA"/>
</dbReference>
<keyword evidence="1" id="KW-0560">Oxidoreductase</keyword>
<comment type="caution">
    <text evidence="2">The sequence shown here is derived from an EMBL/GenBank/DDBJ whole genome shotgun (WGS) entry which is preliminary data.</text>
</comment>
<dbReference type="SUPFAM" id="SSF51905">
    <property type="entry name" value="FAD/NAD(P)-binding domain"/>
    <property type="match status" value="1"/>
</dbReference>
<dbReference type="InterPro" id="IPR036188">
    <property type="entry name" value="FAD/NAD-bd_sf"/>
</dbReference>
<evidence type="ECO:0000313" key="2">
    <source>
        <dbReference type="EMBL" id="OQA58947.1"/>
    </source>
</evidence>
<organism evidence="2">
    <name type="scientific">Candidatus Atribacter allofermentans</name>
    <dbReference type="NCBI Taxonomy" id="1852833"/>
    <lineage>
        <taxon>Bacteria</taxon>
        <taxon>Pseudomonadati</taxon>
        <taxon>Atribacterota</taxon>
        <taxon>Atribacteria</taxon>
        <taxon>Atribacterales</taxon>
        <taxon>Atribacteraceae</taxon>
        <taxon>Atribacter</taxon>
    </lineage>
</organism>
<dbReference type="GO" id="GO:0016491">
    <property type="term" value="F:oxidoreductase activity"/>
    <property type="evidence" value="ECO:0007669"/>
    <property type="project" value="UniProtKB-KW"/>
</dbReference>
<accession>A0A1V5SWP7</accession>
<protein>
    <submittedName>
        <fullName evidence="2">Putative glutamate synthase subunit beta</fullName>
    </submittedName>
</protein>
<reference evidence="2" key="1">
    <citation type="submission" date="2017-02" db="EMBL/GenBank/DDBJ databases">
        <title>Delving into the versatile metabolic prowess of the omnipresent phylum Bacteroidetes.</title>
        <authorList>
            <person name="Nobu M.K."/>
            <person name="Mei R."/>
            <person name="Narihiro T."/>
            <person name="Kuroda K."/>
            <person name="Liu W.-T."/>
        </authorList>
    </citation>
    <scope>NUCLEOTIDE SEQUENCE</scope>
    <source>
        <strain evidence="2">ADurb.Bin276</strain>
    </source>
</reference>
<dbReference type="PANTHER" id="PTHR42949">
    <property type="entry name" value="ANAEROBIC GLYCEROL-3-PHOSPHATE DEHYDROGENASE SUBUNIT B"/>
    <property type="match status" value="1"/>
</dbReference>
<dbReference type="InterPro" id="IPR051691">
    <property type="entry name" value="Metab_Enz_Cyan_OpOx_G3PDH"/>
</dbReference>
<gene>
    <name evidence="2" type="ORF">BWY41_00933</name>
</gene>
<dbReference type="Proteomes" id="UP000485569">
    <property type="component" value="Unassembled WGS sequence"/>
</dbReference>
<dbReference type="PANTHER" id="PTHR42949:SF3">
    <property type="entry name" value="ANAEROBIC GLYCEROL-3-PHOSPHATE DEHYDROGENASE SUBUNIT B"/>
    <property type="match status" value="1"/>
</dbReference>
<dbReference type="AlphaFoldDB" id="A0A1V5SWP7"/>
<dbReference type="Gene3D" id="3.50.50.60">
    <property type="entry name" value="FAD/NAD(P)-binding domain"/>
    <property type="match status" value="2"/>
</dbReference>
<proteinExistence type="predicted"/>
<evidence type="ECO:0000256" key="1">
    <source>
        <dbReference type="ARBA" id="ARBA00023002"/>
    </source>
</evidence>
<name>A0A1V5SWP7_9BACT</name>